<evidence type="ECO:0000256" key="2">
    <source>
        <dbReference type="SAM" id="MobiDB-lite"/>
    </source>
</evidence>
<dbReference type="SMART" id="SM00385">
    <property type="entry name" value="CYCLIN"/>
    <property type="match status" value="1"/>
</dbReference>
<name>A0A6V7SPQ9_PLAVN</name>
<protein>
    <submittedName>
        <fullName evidence="4">Cyclin, putative</fullName>
    </submittedName>
</protein>
<dbReference type="SUPFAM" id="SSF47954">
    <property type="entry name" value="Cyclin-like"/>
    <property type="match status" value="1"/>
</dbReference>
<gene>
    <name evidence="4" type="ORF">PVLDE_1303440</name>
</gene>
<feature type="domain" description="Cyclin-like" evidence="3">
    <location>
        <begin position="65"/>
        <end position="148"/>
    </location>
</feature>
<dbReference type="Gene3D" id="1.10.472.10">
    <property type="entry name" value="Cyclin-like"/>
    <property type="match status" value="1"/>
</dbReference>
<dbReference type="CDD" id="cd20524">
    <property type="entry name" value="CYCLIN_CCNH_rpt1"/>
    <property type="match status" value="1"/>
</dbReference>
<reference evidence="4 5" key="1">
    <citation type="submission" date="2020-08" db="EMBL/GenBank/DDBJ databases">
        <authorList>
            <person name="Ramaprasad A."/>
        </authorList>
    </citation>
    <scope>NUCLEOTIDE SEQUENCE [LARGE SCALE GENOMIC DNA]</scope>
</reference>
<feature type="compositionally biased region" description="Basic and acidic residues" evidence="2">
    <location>
        <begin position="324"/>
        <end position="333"/>
    </location>
</feature>
<feature type="compositionally biased region" description="Basic residues" evidence="2">
    <location>
        <begin position="305"/>
        <end position="315"/>
    </location>
</feature>
<sequence>MLQNDIYKRQLLLYSITKKREKNARQEIDDICLKKYNDFKEKFKTCNVNIPKYADIEKTKLYFCYQLTHFCDIKRLQPQIVECAIVLYNRFYLKEIILEYDPRILIFTCIILAIKLEGYGRLYKINEFFSDIDINLDKVLEHENVVCSSLDFELNFLYTKECIFYLKNQFLNYINKYINKDNEVKNSFENICDKIYVSTSLECLKLLENFFITFTYTPAQIALYCFINNIKINFNIVNADKFILEFITNNNQILFQKLKNKIDELHIKYKDHFDLRNTFDDENTTKQIGETLDMCIDIYDILKKKKSHKKSKKNKLNNEDNEQNESKKMASIK</sequence>
<dbReference type="VEuPathDB" id="PlasmoDB:PVLDE_1303440"/>
<dbReference type="InterPro" id="IPR013763">
    <property type="entry name" value="Cyclin-like_dom"/>
</dbReference>
<feature type="region of interest" description="Disordered" evidence="2">
    <location>
        <begin position="305"/>
        <end position="333"/>
    </location>
</feature>
<keyword evidence="1" id="KW-0195">Cyclin</keyword>
<dbReference type="Pfam" id="PF00134">
    <property type="entry name" value="Cyclin_N"/>
    <property type="match status" value="1"/>
</dbReference>
<organism evidence="4 5">
    <name type="scientific">Plasmodium vinckei lentum</name>
    <dbReference type="NCBI Taxonomy" id="138297"/>
    <lineage>
        <taxon>Eukaryota</taxon>
        <taxon>Sar</taxon>
        <taxon>Alveolata</taxon>
        <taxon>Apicomplexa</taxon>
        <taxon>Aconoidasida</taxon>
        <taxon>Haemosporida</taxon>
        <taxon>Plasmodiidae</taxon>
        <taxon>Plasmodium</taxon>
        <taxon>Plasmodium (Vinckeia)</taxon>
    </lineage>
</organism>
<proteinExistence type="inferred from homology"/>
<evidence type="ECO:0000313" key="4">
    <source>
        <dbReference type="EMBL" id="CAD2100895.1"/>
    </source>
</evidence>
<accession>A0A6V7SPQ9</accession>
<dbReference type="Proteomes" id="UP000515308">
    <property type="component" value="Chromosome PVLDE_13"/>
</dbReference>
<dbReference type="InterPro" id="IPR006671">
    <property type="entry name" value="Cyclin_N"/>
</dbReference>
<evidence type="ECO:0000259" key="3">
    <source>
        <dbReference type="SMART" id="SM00385"/>
    </source>
</evidence>
<evidence type="ECO:0000313" key="5">
    <source>
        <dbReference type="Proteomes" id="UP000515308"/>
    </source>
</evidence>
<dbReference type="AlphaFoldDB" id="A0A6V7SPQ9"/>
<comment type="similarity">
    <text evidence="1">Belongs to the cyclin family.</text>
</comment>
<evidence type="ECO:0000256" key="1">
    <source>
        <dbReference type="RuleBase" id="RU000383"/>
    </source>
</evidence>
<dbReference type="EMBL" id="LR865375">
    <property type="protein sequence ID" value="CAD2100895.1"/>
    <property type="molecule type" value="Genomic_DNA"/>
</dbReference>
<dbReference type="InterPro" id="IPR036915">
    <property type="entry name" value="Cyclin-like_sf"/>
</dbReference>